<evidence type="ECO:0000256" key="6">
    <source>
        <dbReference type="SAM" id="Phobius"/>
    </source>
</evidence>
<dbReference type="InterPro" id="IPR006603">
    <property type="entry name" value="PQ-loop_rpt"/>
</dbReference>
<keyword evidence="4 6" id="KW-0472">Membrane</keyword>
<evidence type="ECO:0000313" key="7">
    <source>
        <dbReference type="EMBL" id="KDB22646.1"/>
    </source>
</evidence>
<evidence type="ECO:0000256" key="3">
    <source>
        <dbReference type="ARBA" id="ARBA00022989"/>
    </source>
</evidence>
<proteinExistence type="predicted"/>
<keyword evidence="8" id="KW-1185">Reference proteome</keyword>
<dbReference type="Pfam" id="PF04193">
    <property type="entry name" value="PQ-loop"/>
    <property type="match status" value="2"/>
</dbReference>
<dbReference type="EMBL" id="AOKY01000343">
    <property type="protein sequence ID" value="KDB22646.1"/>
    <property type="molecule type" value="Genomic_DNA"/>
</dbReference>
<dbReference type="AlphaFoldDB" id="A0A059J446"/>
<keyword evidence="3 6" id="KW-1133">Transmembrane helix</keyword>
<feature type="region of interest" description="Disordered" evidence="5">
    <location>
        <begin position="265"/>
        <end position="306"/>
    </location>
</feature>
<protein>
    <recommendedName>
        <fullName evidence="9">PQ loop repeat protein</fullName>
    </recommendedName>
</protein>
<dbReference type="HOGENOM" id="CLU_033734_1_0_1"/>
<dbReference type="SMART" id="SM00679">
    <property type="entry name" value="CTNS"/>
    <property type="match status" value="2"/>
</dbReference>
<feature type="compositionally biased region" description="Polar residues" evidence="5">
    <location>
        <begin position="279"/>
        <end position="291"/>
    </location>
</feature>
<evidence type="ECO:0000256" key="2">
    <source>
        <dbReference type="ARBA" id="ARBA00022692"/>
    </source>
</evidence>
<evidence type="ECO:0000256" key="5">
    <source>
        <dbReference type="SAM" id="MobiDB-lite"/>
    </source>
</evidence>
<keyword evidence="2 6" id="KW-0812">Transmembrane</keyword>
<feature type="transmembrane region" description="Helical" evidence="6">
    <location>
        <begin position="12"/>
        <end position="34"/>
    </location>
</feature>
<dbReference type="InterPro" id="IPR051415">
    <property type="entry name" value="LAAT-1"/>
</dbReference>
<dbReference type="GO" id="GO:0016020">
    <property type="term" value="C:membrane"/>
    <property type="evidence" value="ECO:0007669"/>
    <property type="project" value="UniProtKB-SubCell"/>
</dbReference>
<organism evidence="7 8">
    <name type="scientific">Trichophyton interdigitale (strain MR816)</name>
    <dbReference type="NCBI Taxonomy" id="1215338"/>
    <lineage>
        <taxon>Eukaryota</taxon>
        <taxon>Fungi</taxon>
        <taxon>Dikarya</taxon>
        <taxon>Ascomycota</taxon>
        <taxon>Pezizomycotina</taxon>
        <taxon>Eurotiomycetes</taxon>
        <taxon>Eurotiomycetidae</taxon>
        <taxon>Onygenales</taxon>
        <taxon>Arthrodermataceae</taxon>
        <taxon>Trichophyton</taxon>
    </lineage>
</organism>
<dbReference type="PANTHER" id="PTHR16201">
    <property type="entry name" value="SEVEN TRANSMEMBRANE PROTEIN 1-RELATED"/>
    <property type="match status" value="1"/>
</dbReference>
<evidence type="ECO:0000256" key="4">
    <source>
        <dbReference type="ARBA" id="ARBA00023136"/>
    </source>
</evidence>
<feature type="transmembrane region" description="Helical" evidence="6">
    <location>
        <begin position="46"/>
        <end position="70"/>
    </location>
</feature>
<dbReference type="Proteomes" id="UP000024533">
    <property type="component" value="Unassembled WGS sequence"/>
</dbReference>
<dbReference type="OrthoDB" id="19344at2759"/>
<dbReference type="PANTHER" id="PTHR16201:SF11">
    <property type="entry name" value="PQ-LOOP REPEAT-CONTAINING PROTEIN"/>
    <property type="match status" value="1"/>
</dbReference>
<evidence type="ECO:0000313" key="8">
    <source>
        <dbReference type="Proteomes" id="UP000024533"/>
    </source>
</evidence>
<evidence type="ECO:0000256" key="1">
    <source>
        <dbReference type="ARBA" id="ARBA00004141"/>
    </source>
</evidence>
<dbReference type="OMA" id="FVIYFPR"/>
<gene>
    <name evidence="7" type="ORF">H109_05445</name>
</gene>
<feature type="transmembrane region" description="Helical" evidence="6">
    <location>
        <begin position="139"/>
        <end position="165"/>
    </location>
</feature>
<reference evidence="7 8" key="1">
    <citation type="submission" date="2014-02" db="EMBL/GenBank/DDBJ databases">
        <title>The Genome Sequence of Trichophyton interdigitale MR816.</title>
        <authorList>
            <consortium name="The Broad Institute Genomics Platform"/>
            <person name="Cuomo C.A."/>
            <person name="White T.C."/>
            <person name="Graser Y."/>
            <person name="Martinez-Rossi N."/>
            <person name="Heitman J."/>
            <person name="Young S.K."/>
            <person name="Zeng Q."/>
            <person name="Gargeya S."/>
            <person name="Abouelleil A."/>
            <person name="Alvarado L."/>
            <person name="Chapman S.B."/>
            <person name="Gainer-Dewar J."/>
            <person name="Goldberg J."/>
            <person name="Griggs A."/>
            <person name="Gujja S."/>
            <person name="Hansen M."/>
            <person name="Howarth C."/>
            <person name="Imamovic A."/>
            <person name="Larimer J."/>
            <person name="Martinez D."/>
            <person name="Murphy C."/>
            <person name="Pearson M.D."/>
            <person name="Persinoti G."/>
            <person name="Poon T."/>
            <person name="Priest M."/>
            <person name="Roberts A.D."/>
            <person name="Saif S."/>
            <person name="Shea T.D."/>
            <person name="Sykes S.N."/>
            <person name="Wortman J."/>
            <person name="Nusbaum C."/>
            <person name="Birren B."/>
        </authorList>
    </citation>
    <scope>NUCLEOTIDE SEQUENCE [LARGE SCALE GENOMIC DNA]</scope>
    <source>
        <strain evidence="7 8">MR816</strain>
    </source>
</reference>
<comment type="caution">
    <text evidence="7">The sequence shown here is derived from an EMBL/GenBank/DDBJ whole genome shotgun (WGS) entry which is preliminary data.</text>
</comment>
<dbReference type="Gene3D" id="1.20.1280.290">
    <property type="match status" value="1"/>
</dbReference>
<sequence>MVNLSEECKQLASPGAVSFTFSILIFLGILLSYLPQHYRIISRGTSFGISPYFILLGTTSGTFGFANILVLPKSARDIACCSDISGFACFAGLLGILQVGVQSLCFIIFLILFVVYFPRTPPTPISTSTTPEKSHNFRTALTVGAICLVHAIAVIILGFTVVFGYPSSRQMWANILGVSATILSSIQYFPQIYTTWRLRRVGSLSIQMMCIQTPGAIVWAISLAERLGMEGWSTWGVYVVTSMLQGTLLIMGVYFEYVNPQKPELEAGANKPTEPNGRSYGTMNGTMNGTDAQDDAISEDTPLLQG</sequence>
<feature type="transmembrane region" description="Helical" evidence="6">
    <location>
        <begin position="235"/>
        <end position="255"/>
    </location>
</feature>
<evidence type="ECO:0008006" key="9">
    <source>
        <dbReference type="Google" id="ProtNLM"/>
    </source>
</evidence>
<name>A0A059J446_TRIIM</name>
<feature type="transmembrane region" description="Helical" evidence="6">
    <location>
        <begin position="201"/>
        <end position="223"/>
    </location>
</feature>
<comment type="subcellular location">
    <subcellularLocation>
        <location evidence="1">Membrane</location>
        <topology evidence="1">Multi-pass membrane protein</topology>
    </subcellularLocation>
</comment>
<feature type="transmembrane region" description="Helical" evidence="6">
    <location>
        <begin position="90"/>
        <end position="118"/>
    </location>
</feature>
<accession>A0A059J446</accession>